<dbReference type="InterPro" id="IPR007219">
    <property type="entry name" value="XnlR_reg_dom"/>
</dbReference>
<proteinExistence type="predicted"/>
<reference evidence="4" key="1">
    <citation type="submission" date="2021-07" db="EMBL/GenBank/DDBJ databases">
        <title>Genome Resource of American Ginseng Black Spot Pathogen Alternaria panax.</title>
        <authorList>
            <person name="Qiu C."/>
            <person name="Wang W."/>
            <person name="Liu Z."/>
        </authorList>
    </citation>
    <scope>NUCLEOTIDE SEQUENCE</scope>
    <source>
        <strain evidence="4">BNCC115425</strain>
    </source>
</reference>
<dbReference type="Proteomes" id="UP001199106">
    <property type="component" value="Unassembled WGS sequence"/>
</dbReference>
<dbReference type="CDD" id="cd12148">
    <property type="entry name" value="fungal_TF_MHR"/>
    <property type="match status" value="1"/>
</dbReference>
<dbReference type="GO" id="GO:0006351">
    <property type="term" value="P:DNA-templated transcription"/>
    <property type="evidence" value="ECO:0007669"/>
    <property type="project" value="InterPro"/>
</dbReference>
<evidence type="ECO:0000256" key="1">
    <source>
        <dbReference type="ARBA" id="ARBA00022723"/>
    </source>
</evidence>
<dbReference type="InterPro" id="IPR001138">
    <property type="entry name" value="Zn2Cys6_DnaBD"/>
</dbReference>
<dbReference type="PANTHER" id="PTHR46910">
    <property type="entry name" value="TRANSCRIPTION FACTOR PDR1"/>
    <property type="match status" value="1"/>
</dbReference>
<keyword evidence="2" id="KW-0539">Nucleus</keyword>
<dbReference type="GO" id="GO:0003677">
    <property type="term" value="F:DNA binding"/>
    <property type="evidence" value="ECO:0007669"/>
    <property type="project" value="InterPro"/>
</dbReference>
<dbReference type="GO" id="GO:0000981">
    <property type="term" value="F:DNA-binding transcription factor activity, RNA polymerase II-specific"/>
    <property type="evidence" value="ECO:0007669"/>
    <property type="project" value="InterPro"/>
</dbReference>
<dbReference type="PANTHER" id="PTHR46910:SF25">
    <property type="entry name" value="ABC-TRANSPORTER-REGULATING TRANSCRIPTION FACTOR"/>
    <property type="match status" value="1"/>
</dbReference>
<dbReference type="CDD" id="cd00067">
    <property type="entry name" value="GAL4"/>
    <property type="match status" value="1"/>
</dbReference>
<organism evidence="4 5">
    <name type="scientific">Alternaria panax</name>
    <dbReference type="NCBI Taxonomy" id="48097"/>
    <lineage>
        <taxon>Eukaryota</taxon>
        <taxon>Fungi</taxon>
        <taxon>Dikarya</taxon>
        <taxon>Ascomycota</taxon>
        <taxon>Pezizomycotina</taxon>
        <taxon>Dothideomycetes</taxon>
        <taxon>Pleosporomycetidae</taxon>
        <taxon>Pleosporales</taxon>
        <taxon>Pleosporineae</taxon>
        <taxon>Pleosporaceae</taxon>
        <taxon>Alternaria</taxon>
        <taxon>Alternaria sect. Panax</taxon>
    </lineage>
</organism>
<accession>A0AAD4I5L2</accession>
<dbReference type="PROSITE" id="PS50048">
    <property type="entry name" value="ZN2_CY6_FUNGAL_2"/>
    <property type="match status" value="1"/>
</dbReference>
<dbReference type="Pfam" id="PF04082">
    <property type="entry name" value="Fungal_trans"/>
    <property type="match status" value="1"/>
</dbReference>
<feature type="domain" description="Zn(2)-C6 fungal-type" evidence="3">
    <location>
        <begin position="10"/>
        <end position="44"/>
    </location>
</feature>
<gene>
    <name evidence="4" type="ORF">G6011_06573</name>
</gene>
<evidence type="ECO:0000259" key="3">
    <source>
        <dbReference type="PROSITE" id="PS50048"/>
    </source>
</evidence>
<keyword evidence="5" id="KW-1185">Reference proteome</keyword>
<keyword evidence="1" id="KW-0479">Metal-binding</keyword>
<evidence type="ECO:0000313" key="4">
    <source>
        <dbReference type="EMBL" id="KAG9189705.1"/>
    </source>
</evidence>
<evidence type="ECO:0000313" key="5">
    <source>
        <dbReference type="Proteomes" id="UP001199106"/>
    </source>
</evidence>
<dbReference type="SMART" id="SM00066">
    <property type="entry name" value="GAL4"/>
    <property type="match status" value="1"/>
</dbReference>
<dbReference type="GO" id="GO:0008270">
    <property type="term" value="F:zinc ion binding"/>
    <property type="evidence" value="ECO:0007669"/>
    <property type="project" value="InterPro"/>
</dbReference>
<dbReference type="InterPro" id="IPR036864">
    <property type="entry name" value="Zn2-C6_fun-type_DNA-bd_sf"/>
</dbReference>
<name>A0AAD4I5L2_9PLEO</name>
<dbReference type="SUPFAM" id="SSF57701">
    <property type="entry name" value="Zn2/Cys6 DNA-binding domain"/>
    <property type="match status" value="1"/>
</dbReference>
<comment type="caution">
    <text evidence="4">The sequence shown here is derived from an EMBL/GenBank/DDBJ whole genome shotgun (WGS) entry which is preliminary data.</text>
</comment>
<sequence>MDVSSKLMKTCDPCKARKVRCGGIGHPGATKCLNCARRNEVCSFSPVRIRKRRYASSSRQESVIGSAKKVNSELRDESENFHDDLSSFAGMSKYDGLQELYVDRLLAAPEQGNALSAQSPSLQDLGVFGSEYSLTFFPEARLKELAVRLGHDRVSHARAKVANIIGERMKTIERVPAPAPDSDRIRVFDIEEGYIATCVQAYFDHIDPIHPFLDRQPFEDVALSPHLRDRLASDKSWSALFYAVLALGSQYHDGGSYEPSKSGSWRFFGTALAIFPDLLISRTTLTTVQALTAMAVFASNLSCLQIEYAMVSEGAKKAQTLGYNRSTAPGNDERNRTFYVLYFLEKNMSFNIGRCSTIMDSDISSTIPALPLSCSGTSFDWTRASIRISRLLSRIYASLFSVSVRGRPKAYYNMTIHNLKSELGAWAKTIPAELRPGQPIRPYTQTTQMIDIGIRLHYLYHGTMLHLDRTALQLEDESTARSDLVNGIMRTARTVLELTKFIDMQPYTPIWILASVPLAAYLVLFDLVIDNPAHPETAANLAILDVGSGHFSGLEYASQGILPGSIASEFAQIARTYVREQNGWETNSRPKSSAMDAEGVTAVEGLQEATVAEASSAFPSYADLQPFPLGWNLRNDGGTMLDGESLDLFGSYYPLWDEGAAYNMMNL</sequence>
<dbReference type="AlphaFoldDB" id="A0AAD4I5L2"/>
<dbReference type="Gene3D" id="4.10.240.10">
    <property type="entry name" value="Zn(2)-C6 fungal-type DNA-binding domain"/>
    <property type="match status" value="1"/>
</dbReference>
<protein>
    <recommendedName>
        <fullName evidence="3">Zn(2)-C6 fungal-type domain-containing protein</fullName>
    </recommendedName>
</protein>
<dbReference type="PROSITE" id="PS00463">
    <property type="entry name" value="ZN2_CY6_FUNGAL_1"/>
    <property type="match status" value="1"/>
</dbReference>
<dbReference type="EMBL" id="JAANER010000005">
    <property type="protein sequence ID" value="KAG9189705.1"/>
    <property type="molecule type" value="Genomic_DNA"/>
</dbReference>
<dbReference type="InterPro" id="IPR050987">
    <property type="entry name" value="AtrR-like"/>
</dbReference>
<evidence type="ECO:0000256" key="2">
    <source>
        <dbReference type="ARBA" id="ARBA00023242"/>
    </source>
</evidence>